<reference evidence="2" key="1">
    <citation type="submission" date="2019-05" db="EMBL/GenBank/DDBJ databases">
        <authorList>
            <person name="Naeem R."/>
            <person name="Antony C."/>
            <person name="Guan Q."/>
        </authorList>
    </citation>
    <scope>NUCLEOTIDE SEQUENCE</scope>
    <source>
        <strain evidence="2">2</strain>
    </source>
</reference>
<feature type="domain" description="HTH-type transcriptional regulator AlkX C-terminal Actinobacteria" evidence="1">
    <location>
        <begin position="17"/>
        <end position="100"/>
    </location>
</feature>
<evidence type="ECO:0000313" key="2">
    <source>
        <dbReference type="EMBL" id="VTP01907.1"/>
    </source>
</evidence>
<evidence type="ECO:0000259" key="1">
    <source>
        <dbReference type="Pfam" id="PF18556"/>
    </source>
</evidence>
<dbReference type="Pfam" id="PF18556">
    <property type="entry name" value="TetR_C_35"/>
    <property type="match status" value="1"/>
</dbReference>
<dbReference type="InterPro" id="IPR040611">
    <property type="entry name" value="AlkX_C"/>
</dbReference>
<name>A0A653EWR1_9MYCO</name>
<dbReference type="AlphaFoldDB" id="A0A653EWR1"/>
<proteinExistence type="predicted"/>
<gene>
    <name evidence="2" type="ORF">BIN_B_04276</name>
</gene>
<dbReference type="RefSeq" id="WP_204802726.1">
    <property type="nucleotide sequence ID" value="NZ_CAJMWL010000001.1"/>
</dbReference>
<organism evidence="2">
    <name type="scientific">Mycobacterium riyadhense</name>
    <dbReference type="NCBI Taxonomy" id="486698"/>
    <lineage>
        <taxon>Bacteria</taxon>
        <taxon>Bacillati</taxon>
        <taxon>Actinomycetota</taxon>
        <taxon>Actinomycetes</taxon>
        <taxon>Mycobacteriales</taxon>
        <taxon>Mycobacteriaceae</taxon>
        <taxon>Mycobacterium</taxon>
    </lineage>
</organism>
<dbReference type="EMBL" id="LR589124">
    <property type="protein sequence ID" value="VTP01907.1"/>
    <property type="molecule type" value="Genomic_DNA"/>
</dbReference>
<sequence>MRNFLTDLDRLIEPLEDPEEMIVEGFVFTQHAARSHRLLQRMIESEPELALPWFTVQGAPIITEATEFLAARVARDADESRSTPELLATAEIVVRLIVSFSLTSKVIIDLDDDESTRTFARRYFVPMLVVPESADTPMKARHPLPT</sequence>
<accession>A0A653EWR1</accession>
<protein>
    <recommendedName>
        <fullName evidence="1">HTH-type transcriptional regulator AlkX C-terminal Actinobacteria domain-containing protein</fullName>
    </recommendedName>
</protein>